<dbReference type="InterPro" id="IPR035901">
    <property type="entry name" value="GIY-YIG_endonuc_sf"/>
</dbReference>
<feature type="domain" description="GIY-YIG" evidence="2">
    <location>
        <begin position="3"/>
        <end position="79"/>
    </location>
</feature>
<comment type="caution">
    <text evidence="3">The sequence shown here is derived from an EMBL/GenBank/DDBJ whole genome shotgun (WGS) entry which is preliminary data.</text>
</comment>
<dbReference type="InterPro" id="IPR000305">
    <property type="entry name" value="GIY-YIG_endonuc"/>
</dbReference>
<dbReference type="Gene3D" id="3.40.1440.10">
    <property type="entry name" value="GIY-YIG endonuclease"/>
    <property type="match status" value="1"/>
</dbReference>
<protein>
    <submittedName>
        <fullName evidence="3">GIY-YIG nuclease family protein</fullName>
    </submittedName>
</protein>
<organism evidence="3 4">
    <name type="scientific">Hufsiella arboris</name>
    <dbReference type="NCBI Taxonomy" id="2695275"/>
    <lineage>
        <taxon>Bacteria</taxon>
        <taxon>Pseudomonadati</taxon>
        <taxon>Bacteroidota</taxon>
        <taxon>Sphingobacteriia</taxon>
        <taxon>Sphingobacteriales</taxon>
        <taxon>Sphingobacteriaceae</taxon>
        <taxon>Hufsiella</taxon>
    </lineage>
</organism>
<dbReference type="RefSeq" id="WP_160844679.1">
    <property type="nucleotide sequence ID" value="NZ_WVHT01000004.1"/>
</dbReference>
<comment type="similarity">
    <text evidence="1">Belongs to the UPF0213 family.</text>
</comment>
<dbReference type="Pfam" id="PF01541">
    <property type="entry name" value="GIY-YIG"/>
    <property type="match status" value="1"/>
</dbReference>
<evidence type="ECO:0000256" key="1">
    <source>
        <dbReference type="ARBA" id="ARBA00007435"/>
    </source>
</evidence>
<evidence type="ECO:0000313" key="4">
    <source>
        <dbReference type="Proteomes" id="UP000466586"/>
    </source>
</evidence>
<dbReference type="PANTHER" id="PTHR34477:SF1">
    <property type="entry name" value="UPF0213 PROTEIN YHBQ"/>
    <property type="match status" value="1"/>
</dbReference>
<evidence type="ECO:0000259" key="2">
    <source>
        <dbReference type="PROSITE" id="PS50164"/>
    </source>
</evidence>
<evidence type="ECO:0000313" key="3">
    <source>
        <dbReference type="EMBL" id="MXV51512.1"/>
    </source>
</evidence>
<name>A0A7K1YAB5_9SPHI</name>
<keyword evidence="4" id="KW-1185">Reference proteome</keyword>
<gene>
    <name evidence="3" type="ORF">GS399_11070</name>
</gene>
<dbReference type="InterPro" id="IPR050190">
    <property type="entry name" value="UPF0213_domain"/>
</dbReference>
<dbReference type="EMBL" id="WVHT01000004">
    <property type="protein sequence ID" value="MXV51512.1"/>
    <property type="molecule type" value="Genomic_DNA"/>
</dbReference>
<dbReference type="Proteomes" id="UP000466586">
    <property type="component" value="Unassembled WGS sequence"/>
</dbReference>
<sequence>MLKLYTVYILRCADNSYYTGITNNIEARLQQHQQGINETAYTHFRRPVELVFAEHFNDVNQAIAFEKQVKGWSRKKKEAIIAQNWIALKDLSKCNNDSHYKNKD</sequence>
<dbReference type="SMART" id="SM00465">
    <property type="entry name" value="GIYc"/>
    <property type="match status" value="1"/>
</dbReference>
<dbReference type="SUPFAM" id="SSF82771">
    <property type="entry name" value="GIY-YIG endonuclease"/>
    <property type="match status" value="1"/>
</dbReference>
<dbReference type="PROSITE" id="PS50164">
    <property type="entry name" value="GIY_YIG"/>
    <property type="match status" value="1"/>
</dbReference>
<dbReference type="PANTHER" id="PTHR34477">
    <property type="entry name" value="UPF0213 PROTEIN YHBQ"/>
    <property type="match status" value="1"/>
</dbReference>
<proteinExistence type="inferred from homology"/>
<reference evidence="3 4" key="1">
    <citation type="submission" date="2019-11" db="EMBL/GenBank/DDBJ databases">
        <title>Pedobacter sp. HMF7647 Genome sequencing and assembly.</title>
        <authorList>
            <person name="Kang H."/>
            <person name="Kim H."/>
            <person name="Joh K."/>
        </authorList>
    </citation>
    <scope>NUCLEOTIDE SEQUENCE [LARGE SCALE GENOMIC DNA]</scope>
    <source>
        <strain evidence="3 4">HMF7647</strain>
    </source>
</reference>
<dbReference type="CDD" id="cd10456">
    <property type="entry name" value="GIY-YIG_UPF0213"/>
    <property type="match status" value="1"/>
</dbReference>
<dbReference type="AlphaFoldDB" id="A0A7K1YAB5"/>
<accession>A0A7K1YAB5</accession>